<gene>
    <name evidence="8" type="ORF">ACFOES_03670</name>
</gene>
<dbReference type="PANTHER" id="PTHR46566">
    <property type="entry name" value="1-PHOSPHOFRUCTOKINASE-RELATED"/>
    <property type="match status" value="1"/>
</dbReference>
<dbReference type="InterPro" id="IPR011611">
    <property type="entry name" value="PfkB_dom"/>
</dbReference>
<evidence type="ECO:0000259" key="7">
    <source>
        <dbReference type="Pfam" id="PF00294"/>
    </source>
</evidence>
<dbReference type="InterPro" id="IPR002173">
    <property type="entry name" value="Carboh/pur_kinase_PfkB_CS"/>
</dbReference>
<evidence type="ECO:0000313" key="9">
    <source>
        <dbReference type="Proteomes" id="UP001595443"/>
    </source>
</evidence>
<accession>A0ABV7AE36</accession>
<keyword evidence="4" id="KW-0418">Kinase</keyword>
<dbReference type="Proteomes" id="UP001595443">
    <property type="component" value="Unassembled WGS sequence"/>
</dbReference>
<keyword evidence="2 6" id="KW-0808">Transferase</keyword>
<dbReference type="SUPFAM" id="SSF53613">
    <property type="entry name" value="Ribokinase-like"/>
    <property type="match status" value="1"/>
</dbReference>
<evidence type="ECO:0000256" key="5">
    <source>
        <dbReference type="ARBA" id="ARBA00022840"/>
    </source>
</evidence>
<evidence type="ECO:0000256" key="2">
    <source>
        <dbReference type="ARBA" id="ARBA00022679"/>
    </source>
</evidence>
<dbReference type="RefSeq" id="WP_377832998.1">
    <property type="nucleotide sequence ID" value="NZ_JBHRSK010000004.1"/>
</dbReference>
<dbReference type="PROSITE" id="PS00583">
    <property type="entry name" value="PFKB_KINASES_1"/>
    <property type="match status" value="1"/>
</dbReference>
<evidence type="ECO:0000256" key="4">
    <source>
        <dbReference type="ARBA" id="ARBA00022777"/>
    </source>
</evidence>
<evidence type="ECO:0000313" key="8">
    <source>
        <dbReference type="EMBL" id="MFC2967181.1"/>
    </source>
</evidence>
<dbReference type="InterPro" id="IPR029056">
    <property type="entry name" value="Ribokinase-like"/>
</dbReference>
<comment type="caution">
    <text evidence="8">The sequence shown here is derived from an EMBL/GenBank/DDBJ whole genome shotgun (WGS) entry which is preliminary data.</text>
</comment>
<evidence type="ECO:0000256" key="3">
    <source>
        <dbReference type="ARBA" id="ARBA00022741"/>
    </source>
</evidence>
<keyword evidence="5" id="KW-0067">ATP-binding</keyword>
<dbReference type="InterPro" id="IPR017583">
    <property type="entry name" value="Tagatose/fructose_Pkinase"/>
</dbReference>
<name>A0ABV7AE36_9RHOB</name>
<dbReference type="Pfam" id="PF00294">
    <property type="entry name" value="PfkB"/>
    <property type="match status" value="1"/>
</dbReference>
<dbReference type="NCBIfam" id="TIGR03168">
    <property type="entry name" value="1-PFK"/>
    <property type="match status" value="1"/>
</dbReference>
<comment type="similarity">
    <text evidence="1 6">Belongs to the carbohydrate kinase PfkB family.</text>
</comment>
<organism evidence="8 9">
    <name type="scientific">Acidimangrovimonas pyrenivorans</name>
    <dbReference type="NCBI Taxonomy" id="2030798"/>
    <lineage>
        <taxon>Bacteria</taxon>
        <taxon>Pseudomonadati</taxon>
        <taxon>Pseudomonadota</taxon>
        <taxon>Alphaproteobacteria</taxon>
        <taxon>Rhodobacterales</taxon>
        <taxon>Paracoccaceae</taxon>
        <taxon>Acidimangrovimonas</taxon>
    </lineage>
</organism>
<dbReference type="Gene3D" id="3.40.1190.20">
    <property type="match status" value="1"/>
</dbReference>
<feature type="domain" description="Carbohydrate kinase PfkB" evidence="7">
    <location>
        <begin position="14"/>
        <end position="300"/>
    </location>
</feature>
<sequence length="319" mass="32397">MRDVLTVTLNPALDLSTMVDEVRPGPKLRCAPPLTDPGGGGTNVSRAIRFLGGSSRALVAAGGATGERLLDLLAEAGIGTLALAAPGETRQSLSVTDRGTGEQYRFVLPGPVWGPADVGQALGAIAGAARDIVVLSGSQPPGVPEDFPLRLARRLAGRSGGRVRLIVDTSGGPLRALAAAGRGPAPWVLRMDGEEAEELAGRPLPSDDEAARFAAGLVDRGVAEVVILARGGDGAVLAAPGLRLHAASAPVKVVSKVGAGDSFVGALTLALARDEGLEMALRKGNAAASAAVMTEATRLCRREDAEALLAACVARRLPD</sequence>
<reference evidence="9" key="1">
    <citation type="journal article" date="2019" name="Int. J. Syst. Evol. Microbiol.">
        <title>The Global Catalogue of Microorganisms (GCM) 10K type strain sequencing project: providing services to taxonomists for standard genome sequencing and annotation.</title>
        <authorList>
            <consortium name="The Broad Institute Genomics Platform"/>
            <consortium name="The Broad Institute Genome Sequencing Center for Infectious Disease"/>
            <person name="Wu L."/>
            <person name="Ma J."/>
        </authorList>
    </citation>
    <scope>NUCLEOTIDE SEQUENCE [LARGE SCALE GENOMIC DNA]</scope>
    <source>
        <strain evidence="9">KCTC 62192</strain>
    </source>
</reference>
<keyword evidence="9" id="KW-1185">Reference proteome</keyword>
<proteinExistence type="inferred from homology"/>
<dbReference type="PIRSF" id="PIRSF000535">
    <property type="entry name" value="1PFK/6PFK/LacC"/>
    <property type="match status" value="1"/>
</dbReference>
<dbReference type="CDD" id="cd01164">
    <property type="entry name" value="FruK_PfkB_like"/>
    <property type="match status" value="1"/>
</dbReference>
<keyword evidence="3" id="KW-0547">Nucleotide-binding</keyword>
<protein>
    <recommendedName>
        <fullName evidence="6">Phosphofructokinase</fullName>
    </recommendedName>
</protein>
<dbReference type="EMBL" id="JBHRSK010000004">
    <property type="protein sequence ID" value="MFC2967181.1"/>
    <property type="molecule type" value="Genomic_DNA"/>
</dbReference>
<dbReference type="PANTHER" id="PTHR46566:SF2">
    <property type="entry name" value="ATP-DEPENDENT 6-PHOSPHOFRUCTOKINASE ISOZYME 2"/>
    <property type="match status" value="1"/>
</dbReference>
<evidence type="ECO:0000256" key="1">
    <source>
        <dbReference type="ARBA" id="ARBA00010688"/>
    </source>
</evidence>
<evidence type="ECO:0000256" key="6">
    <source>
        <dbReference type="PIRNR" id="PIRNR000535"/>
    </source>
</evidence>